<comment type="subcellular location">
    <subcellularLocation>
        <location evidence="1">Cell envelope</location>
    </subcellularLocation>
</comment>
<dbReference type="InterPro" id="IPR002491">
    <property type="entry name" value="ABC_transptr_periplasmic_BD"/>
</dbReference>
<evidence type="ECO:0000256" key="4">
    <source>
        <dbReference type="ARBA" id="ARBA00022729"/>
    </source>
</evidence>
<reference evidence="8" key="2">
    <citation type="submission" date="2016-04" db="EMBL/GenBank/DDBJ databases">
        <title>Complete Genome and Plasmid Sequences for Rhodococcus fascians D188 and Draft Sequences for Rhodococcus spp. Isolates PBTS 1 and PBTS 2.</title>
        <authorList>
            <person name="Stamer R."/>
            <person name="Vereecke D."/>
            <person name="Zhang Y."/>
            <person name="Schilkey F."/>
            <person name="Devitt N."/>
            <person name="Randall J."/>
        </authorList>
    </citation>
    <scope>NUCLEOTIDE SEQUENCE [LARGE SCALE GENOMIC DNA]</scope>
    <source>
        <strain evidence="8">PBTS2</strain>
    </source>
</reference>
<evidence type="ECO:0000256" key="3">
    <source>
        <dbReference type="ARBA" id="ARBA00022448"/>
    </source>
</evidence>
<dbReference type="EMBL" id="CP015220">
    <property type="protein sequence ID" value="AMY25713.1"/>
    <property type="molecule type" value="Genomic_DNA"/>
</dbReference>
<dbReference type="GO" id="GO:0030288">
    <property type="term" value="C:outer membrane-bounded periplasmic space"/>
    <property type="evidence" value="ECO:0007669"/>
    <property type="project" value="TreeGrafter"/>
</dbReference>
<keyword evidence="8" id="KW-1185">Reference proteome</keyword>
<dbReference type="PROSITE" id="PS51257">
    <property type="entry name" value="PROKAR_LIPOPROTEIN"/>
    <property type="match status" value="1"/>
</dbReference>
<protein>
    <submittedName>
        <fullName evidence="7">Fe(3+)-citrate-binding protein YfmC</fullName>
    </submittedName>
</protein>
<dbReference type="PROSITE" id="PS50983">
    <property type="entry name" value="FE_B12_PBP"/>
    <property type="match status" value="1"/>
</dbReference>
<dbReference type="Pfam" id="PF01497">
    <property type="entry name" value="Peripla_BP_2"/>
    <property type="match status" value="1"/>
</dbReference>
<keyword evidence="4 5" id="KW-0732">Signal</keyword>
<evidence type="ECO:0000259" key="6">
    <source>
        <dbReference type="PROSITE" id="PS50983"/>
    </source>
</evidence>
<accession>A0A143QRB1</accession>
<dbReference type="CDD" id="cd01146">
    <property type="entry name" value="FhuD"/>
    <property type="match status" value="1"/>
</dbReference>
<dbReference type="PANTHER" id="PTHR30532:SF24">
    <property type="entry name" value="FERRIC ENTEROBACTIN-BINDING PERIPLASMIC PROTEIN FEPB"/>
    <property type="match status" value="1"/>
</dbReference>
<dbReference type="PANTHER" id="PTHR30532">
    <property type="entry name" value="IRON III DICITRATE-BINDING PERIPLASMIC PROTEIN"/>
    <property type="match status" value="1"/>
</dbReference>
<dbReference type="GO" id="GO:1901678">
    <property type="term" value="P:iron coordination entity transport"/>
    <property type="evidence" value="ECO:0007669"/>
    <property type="project" value="UniProtKB-ARBA"/>
</dbReference>
<evidence type="ECO:0000256" key="2">
    <source>
        <dbReference type="ARBA" id="ARBA00008814"/>
    </source>
</evidence>
<feature type="domain" description="Fe/B12 periplasmic-binding" evidence="6">
    <location>
        <begin position="61"/>
        <end position="329"/>
    </location>
</feature>
<proteinExistence type="inferred from homology"/>
<dbReference type="InterPro" id="IPR051313">
    <property type="entry name" value="Bact_iron-sidero_bind"/>
</dbReference>
<evidence type="ECO:0000313" key="7">
    <source>
        <dbReference type="EMBL" id="AMY25713.1"/>
    </source>
</evidence>
<dbReference type="SUPFAM" id="SSF53807">
    <property type="entry name" value="Helical backbone' metal receptor"/>
    <property type="match status" value="1"/>
</dbReference>
<sequence length="330" mass="33992">MAVRVSRMLTAVVAVMAIGASATACSTAEPDNSAAQSADGVFPVVIDHIYGSTTVPEKPTRIVTLGVSDADAVIALGTVPVGNTGYTFYETGLGPWTDELVGDAPLTLLGSESEPNFELIASLQPDLITGLNAGFDEATYAQLSDIAPTVARPAGSAAYAVDREVATDTIARAMGESDRGKKLNAQTTAALEQVRAAHPEFAGKTAAVVLPYDGQFGAYLPGDARGTFVTSLGFGIPDPILAEDNGTNFFVPVSAENISKLDADVVLYLGTGDDIDVVAENPIFGTLTAARNDAIVPLSIDQRGAITYNSVLSIPFAIDSVVPRLAGAVG</sequence>
<dbReference type="KEGG" id="rhs:A3Q41_04440"/>
<evidence type="ECO:0000313" key="8">
    <source>
        <dbReference type="Proteomes" id="UP000076038"/>
    </source>
</evidence>
<evidence type="ECO:0000256" key="1">
    <source>
        <dbReference type="ARBA" id="ARBA00004196"/>
    </source>
</evidence>
<comment type="similarity">
    <text evidence="2">Belongs to the bacterial solute-binding protein 8 family.</text>
</comment>
<feature type="chain" id="PRO_5039382852" evidence="5">
    <location>
        <begin position="25"/>
        <end position="330"/>
    </location>
</feature>
<dbReference type="AlphaFoldDB" id="A0A143QRB1"/>
<evidence type="ECO:0000256" key="5">
    <source>
        <dbReference type="SAM" id="SignalP"/>
    </source>
</evidence>
<dbReference type="Gene3D" id="3.40.50.1980">
    <property type="entry name" value="Nitrogenase molybdenum iron protein domain"/>
    <property type="match status" value="2"/>
</dbReference>
<dbReference type="PATRIC" id="fig|1653479.3.peg.4494"/>
<feature type="signal peptide" evidence="5">
    <location>
        <begin position="1"/>
        <end position="24"/>
    </location>
</feature>
<dbReference type="OrthoDB" id="1846031at2"/>
<keyword evidence="3" id="KW-0813">Transport</keyword>
<organism evidence="7 8">
    <name type="scientific">Rhodococcoides fascians</name>
    <name type="common">Rhodococcus fascians</name>
    <dbReference type="NCBI Taxonomy" id="1828"/>
    <lineage>
        <taxon>Bacteria</taxon>
        <taxon>Bacillati</taxon>
        <taxon>Actinomycetota</taxon>
        <taxon>Actinomycetes</taxon>
        <taxon>Mycobacteriales</taxon>
        <taxon>Nocardiaceae</taxon>
        <taxon>Rhodococcoides</taxon>
    </lineage>
</organism>
<reference evidence="7 8" key="1">
    <citation type="journal article" date="2016" name="Genome Announc.">
        <title>Complete Genome and Plasmid Sequences for Rhodococcus fascians D188 and Draft Sequences for Rhodococcus Isolates PBTS 1 and PBTS 2.</title>
        <authorList>
            <person name="Stamler R.A."/>
            <person name="Vereecke D."/>
            <person name="Zhang Y."/>
            <person name="Schilkey F."/>
            <person name="Devitt N."/>
            <person name="Randall J.J."/>
        </authorList>
    </citation>
    <scope>NUCLEOTIDE SEQUENCE [LARGE SCALE GENOMIC DNA]</scope>
    <source>
        <strain evidence="7 8">PBTS2</strain>
    </source>
</reference>
<gene>
    <name evidence="7" type="primary">yfmC_5</name>
    <name evidence="7" type="ORF">A3Q41_04440</name>
</gene>
<name>A0A143QRB1_RHOFA</name>
<dbReference type="Proteomes" id="UP000076038">
    <property type="component" value="Chromosome"/>
</dbReference>